<dbReference type="InterPro" id="IPR019734">
    <property type="entry name" value="TPR_rpt"/>
</dbReference>
<sequence precursor="true">MRPFVSLAALMVCMSTSPAAAQLQVLGQSPAATCYRHAMAERHDVRAMQDCDIALRDSRVSRRDRAATLVNRGILKIHQNRHVDALDDFETAESMGGFPPSALAVNRACALIGLGRYHEAIEQTDLAIRDHDTREADAWLNRGIALEALDELAAAYDSYRQARHLRPGWDRPVSELSRFRISSR</sequence>
<dbReference type="PROSITE" id="PS50005">
    <property type="entry name" value="TPR"/>
    <property type="match status" value="1"/>
</dbReference>
<dbReference type="Gene3D" id="1.25.40.10">
    <property type="entry name" value="Tetratricopeptide repeat domain"/>
    <property type="match status" value="1"/>
</dbReference>
<dbReference type="PANTHER" id="PTHR44858:SF1">
    <property type="entry name" value="UDP-N-ACETYLGLUCOSAMINE--PEPTIDE N-ACETYLGLUCOSAMINYLTRANSFERASE SPINDLY-RELATED"/>
    <property type="match status" value="1"/>
</dbReference>
<evidence type="ECO:0000256" key="3">
    <source>
        <dbReference type="PROSITE-ProRule" id="PRU00339"/>
    </source>
</evidence>
<name>Q0AMG6_MARMM</name>
<accession>Q0AMG6</accession>
<evidence type="ECO:0000313" key="5">
    <source>
        <dbReference type="EMBL" id="ABI66527.1"/>
    </source>
</evidence>
<proteinExistence type="predicted"/>
<dbReference type="AlphaFoldDB" id="Q0AMG6"/>
<organism evidence="5 6">
    <name type="scientific">Maricaulis maris (strain MCS10)</name>
    <name type="common">Caulobacter maris</name>
    <dbReference type="NCBI Taxonomy" id="394221"/>
    <lineage>
        <taxon>Bacteria</taxon>
        <taxon>Pseudomonadati</taxon>
        <taxon>Pseudomonadota</taxon>
        <taxon>Alphaproteobacteria</taxon>
        <taxon>Maricaulales</taxon>
        <taxon>Maricaulaceae</taxon>
        <taxon>Maricaulis</taxon>
    </lineage>
</organism>
<dbReference type="HOGENOM" id="CLU_103324_0_0_5"/>
<evidence type="ECO:0000256" key="2">
    <source>
        <dbReference type="ARBA" id="ARBA00022803"/>
    </source>
</evidence>
<feature type="signal peptide" evidence="4">
    <location>
        <begin position="1"/>
        <end position="21"/>
    </location>
</feature>
<dbReference type="KEGG" id="mmr:Mmar10_2235"/>
<evidence type="ECO:0000256" key="1">
    <source>
        <dbReference type="ARBA" id="ARBA00022737"/>
    </source>
</evidence>
<reference evidence="5 6" key="1">
    <citation type="submission" date="2006-08" db="EMBL/GenBank/DDBJ databases">
        <title>Complete sequence of Maricaulis maris MCS10.</title>
        <authorList>
            <consortium name="US DOE Joint Genome Institute"/>
            <person name="Copeland A."/>
            <person name="Lucas S."/>
            <person name="Lapidus A."/>
            <person name="Barry K."/>
            <person name="Detter J.C."/>
            <person name="Glavina del Rio T."/>
            <person name="Hammon N."/>
            <person name="Israni S."/>
            <person name="Dalin E."/>
            <person name="Tice H."/>
            <person name="Pitluck S."/>
            <person name="Saunders E."/>
            <person name="Brettin T."/>
            <person name="Bruce D."/>
            <person name="Han C."/>
            <person name="Tapia R."/>
            <person name="Gilna P."/>
            <person name="Schmutz J."/>
            <person name="Larimer F."/>
            <person name="Land M."/>
            <person name="Hauser L."/>
            <person name="Kyrpides N."/>
            <person name="Mikhailova N."/>
            <person name="Viollier P."/>
            <person name="Stephens C."/>
            <person name="Richardson P."/>
        </authorList>
    </citation>
    <scope>NUCLEOTIDE SEQUENCE [LARGE SCALE GENOMIC DNA]</scope>
    <source>
        <strain evidence="5 6">MCS10</strain>
    </source>
</reference>
<dbReference type="PANTHER" id="PTHR44858">
    <property type="entry name" value="TETRATRICOPEPTIDE REPEAT PROTEIN 6"/>
    <property type="match status" value="1"/>
</dbReference>
<keyword evidence="4" id="KW-0732">Signal</keyword>
<dbReference type="SMART" id="SM00028">
    <property type="entry name" value="TPR"/>
    <property type="match status" value="3"/>
</dbReference>
<dbReference type="EMBL" id="CP000449">
    <property type="protein sequence ID" value="ABI66527.1"/>
    <property type="molecule type" value="Genomic_DNA"/>
</dbReference>
<dbReference type="SUPFAM" id="SSF48452">
    <property type="entry name" value="TPR-like"/>
    <property type="match status" value="1"/>
</dbReference>
<keyword evidence="6" id="KW-1185">Reference proteome</keyword>
<dbReference type="InterPro" id="IPR050498">
    <property type="entry name" value="Ycf3"/>
</dbReference>
<keyword evidence="1" id="KW-0677">Repeat</keyword>
<dbReference type="Proteomes" id="UP000001964">
    <property type="component" value="Chromosome"/>
</dbReference>
<gene>
    <name evidence="5" type="ordered locus">Mmar10_2235</name>
</gene>
<evidence type="ECO:0000256" key="4">
    <source>
        <dbReference type="SAM" id="SignalP"/>
    </source>
</evidence>
<dbReference type="InterPro" id="IPR011990">
    <property type="entry name" value="TPR-like_helical_dom_sf"/>
</dbReference>
<protein>
    <submittedName>
        <fullName evidence="5">Tetratricopeptide TPR_2 repeat protein</fullName>
    </submittedName>
</protein>
<dbReference type="eggNOG" id="COG0457">
    <property type="taxonomic scope" value="Bacteria"/>
</dbReference>
<dbReference type="STRING" id="394221.Mmar10_2235"/>
<keyword evidence="2 3" id="KW-0802">TPR repeat</keyword>
<feature type="repeat" description="TPR" evidence="3">
    <location>
        <begin position="136"/>
        <end position="169"/>
    </location>
</feature>
<evidence type="ECO:0000313" key="6">
    <source>
        <dbReference type="Proteomes" id="UP000001964"/>
    </source>
</evidence>
<feature type="chain" id="PRO_5004168219" evidence="4">
    <location>
        <begin position="22"/>
        <end position="184"/>
    </location>
</feature>